<reference evidence="6" key="1">
    <citation type="journal article" date="2016" name="Genome Biol. Evol.">
        <title>Comparative 'omics' of the Fusarium fujikuroi species complex highlights differences in genetic potential and metabolite synthesis.</title>
        <authorList>
            <person name="Niehaus E.-M."/>
            <person name="Muensterkoetter M."/>
            <person name="Proctor R.H."/>
            <person name="Brown D.W."/>
            <person name="Sharon A."/>
            <person name="Idan Y."/>
            <person name="Oren-Young L."/>
            <person name="Sieber C.M."/>
            <person name="Novak O."/>
            <person name="Pencik A."/>
            <person name="Tarkowska D."/>
            <person name="Hromadova K."/>
            <person name="Freeman S."/>
            <person name="Maymon M."/>
            <person name="Elazar M."/>
            <person name="Youssef S.A."/>
            <person name="El-Shabrawy E.S.M."/>
            <person name="Shalaby A.B.A."/>
            <person name="Houterman P."/>
            <person name="Brock N.L."/>
            <person name="Burkhardt I."/>
            <person name="Tsavkelova E.A."/>
            <person name="Dickschat J.S."/>
            <person name="Galuszka P."/>
            <person name="Gueldener U."/>
            <person name="Tudzynski B."/>
        </authorList>
    </citation>
    <scope>NUCLEOTIDE SEQUENCE [LARGE SCALE GENOMIC DNA]</scope>
    <source>
        <strain evidence="6">MRC7560</strain>
    </source>
</reference>
<evidence type="ECO:0000313" key="6">
    <source>
        <dbReference type="Proteomes" id="UP000184255"/>
    </source>
</evidence>
<dbReference type="Gene3D" id="3.40.50.1820">
    <property type="entry name" value="alpha/beta hydrolase"/>
    <property type="match status" value="1"/>
</dbReference>
<keyword evidence="6" id="KW-1185">Reference proteome</keyword>
<dbReference type="VEuPathDB" id="FungiDB:FMAN_06648"/>
<keyword evidence="2 5" id="KW-0378">Hydrolase</keyword>
<comment type="caution">
    <text evidence="5">The sequence shown here is derived from an EMBL/GenBank/DDBJ whole genome shotgun (WGS) entry which is preliminary data.</text>
</comment>
<evidence type="ECO:0000256" key="2">
    <source>
        <dbReference type="ARBA" id="ARBA00022801"/>
    </source>
</evidence>
<dbReference type="RefSeq" id="XP_041677596.1">
    <property type="nucleotide sequence ID" value="XM_041826544.1"/>
</dbReference>
<dbReference type="InterPro" id="IPR010497">
    <property type="entry name" value="Epoxide_hydro_N"/>
</dbReference>
<evidence type="ECO:0000313" key="5">
    <source>
        <dbReference type="EMBL" id="CVK85848.1"/>
    </source>
</evidence>
<gene>
    <name evidence="5" type="ORF">FMAN_06648</name>
</gene>
<protein>
    <submittedName>
        <fullName evidence="5">Related to epoxide hydrolase</fullName>
    </submittedName>
</protein>
<dbReference type="GeneID" id="65085912"/>
<evidence type="ECO:0000256" key="3">
    <source>
        <dbReference type="PIRSR" id="PIRSR001112-1"/>
    </source>
</evidence>
<evidence type="ECO:0000256" key="1">
    <source>
        <dbReference type="ARBA" id="ARBA00010088"/>
    </source>
</evidence>
<dbReference type="GO" id="GO:0097176">
    <property type="term" value="P:epoxide metabolic process"/>
    <property type="evidence" value="ECO:0007669"/>
    <property type="project" value="TreeGrafter"/>
</dbReference>
<dbReference type="PRINTS" id="PR00412">
    <property type="entry name" value="EPOXHYDRLASE"/>
</dbReference>
<sequence length="406" mass="45496">MSDGFAKLPSGAQLQPTPYQVSIADDKVDELKQLVKLGRVGPPTYESTQNEHNYGVSHQWLTDAKAAWIDFDWRAAEKHINSFNHWTVPIKDEKGDFTIHFTGLFSSKPDAVPVVMLHGWPGSFLEFLKILSILKERYTPETLPYHVIVPSLPGYAFSDKPPLDKDFGIRDVSRIVNSLMVQLGFGGGYIAQGGDIGSRISRVLAATYDECKAAHLNFCLMAEPAIAQGEVSEAEKRGLERAKDFDKLGTAYALMHATRPSTIGLILSSSPLALLAWVGEKFLSWSDEDPPLEEILTSVSLYWLTDSFPTSIFPYRQRFDPDYPGAHDHPKWKISKPLGYSWFPFELAPIPVSWVKTTGNLVFWRDHKRGGHFAALERPEDLLKDFGEFVEQISKDGSLKIEGINL</sequence>
<dbReference type="PANTHER" id="PTHR21661">
    <property type="entry name" value="EPOXIDE HYDROLASE 1-RELATED"/>
    <property type="match status" value="1"/>
</dbReference>
<feature type="domain" description="Epoxide hydrolase N-terminal" evidence="4">
    <location>
        <begin position="17"/>
        <end position="127"/>
    </location>
</feature>
<dbReference type="InterPro" id="IPR000639">
    <property type="entry name" value="Epox_hydrolase-like"/>
</dbReference>
<feature type="active site" description="Proton acceptor" evidence="3">
    <location>
        <position position="372"/>
    </location>
</feature>
<comment type="similarity">
    <text evidence="1">Belongs to the peptidase S33 family.</text>
</comment>
<dbReference type="InterPro" id="IPR029058">
    <property type="entry name" value="AB_hydrolase_fold"/>
</dbReference>
<dbReference type="PANTHER" id="PTHR21661:SF39">
    <property type="entry name" value="HYDROLASE, PUTATIVE (AFU_ORTHOLOGUE AFUA_3G08960)-RELATED"/>
    <property type="match status" value="1"/>
</dbReference>
<feature type="active site" description="Nucleophile" evidence="3">
    <location>
        <position position="195"/>
    </location>
</feature>
<dbReference type="Pfam" id="PF06441">
    <property type="entry name" value="EHN"/>
    <property type="match status" value="1"/>
</dbReference>
<dbReference type="Proteomes" id="UP000184255">
    <property type="component" value="Unassembled WGS sequence"/>
</dbReference>
<dbReference type="GO" id="GO:0004301">
    <property type="term" value="F:epoxide hydrolase activity"/>
    <property type="evidence" value="ECO:0007669"/>
    <property type="project" value="TreeGrafter"/>
</dbReference>
<dbReference type="PIRSF" id="PIRSF001112">
    <property type="entry name" value="Epoxide_hydrolase"/>
    <property type="match status" value="1"/>
</dbReference>
<dbReference type="InterPro" id="IPR016292">
    <property type="entry name" value="Epoxide_hydrolase"/>
</dbReference>
<dbReference type="SUPFAM" id="SSF53474">
    <property type="entry name" value="alpha/beta-Hydrolases"/>
    <property type="match status" value="1"/>
</dbReference>
<proteinExistence type="inferred from homology"/>
<accession>A0A1L7SSE5</accession>
<name>A0A1L7SSE5_FUSMA</name>
<organism evidence="5 6">
    <name type="scientific">Fusarium mangiferae</name>
    <name type="common">Mango malformation disease fungus</name>
    <dbReference type="NCBI Taxonomy" id="192010"/>
    <lineage>
        <taxon>Eukaryota</taxon>
        <taxon>Fungi</taxon>
        <taxon>Dikarya</taxon>
        <taxon>Ascomycota</taxon>
        <taxon>Pezizomycotina</taxon>
        <taxon>Sordariomycetes</taxon>
        <taxon>Hypocreomycetidae</taxon>
        <taxon>Hypocreales</taxon>
        <taxon>Nectriaceae</taxon>
        <taxon>Fusarium</taxon>
        <taxon>Fusarium fujikuroi species complex</taxon>
    </lineage>
</organism>
<dbReference type="AlphaFoldDB" id="A0A1L7SSE5"/>
<evidence type="ECO:0000259" key="4">
    <source>
        <dbReference type="Pfam" id="PF06441"/>
    </source>
</evidence>
<feature type="active site" description="Proton donor" evidence="3">
    <location>
        <position position="315"/>
    </location>
</feature>
<dbReference type="EMBL" id="FCQH01000002">
    <property type="protein sequence ID" value="CVK85848.1"/>
    <property type="molecule type" value="Genomic_DNA"/>
</dbReference>